<keyword evidence="2" id="KW-1185">Reference proteome</keyword>
<gene>
    <name evidence="1" type="ORF">SPARVUS_LOCUS16104791</name>
</gene>
<feature type="non-terminal residue" evidence="1">
    <location>
        <position position="1"/>
    </location>
</feature>
<name>A0ABN9HMJ6_9NEOB</name>
<accession>A0ABN9HMJ6</accession>
<protein>
    <submittedName>
        <fullName evidence="1">Uncharacterized protein</fullName>
    </submittedName>
</protein>
<dbReference type="Proteomes" id="UP001162483">
    <property type="component" value="Unassembled WGS sequence"/>
</dbReference>
<reference evidence="1" key="1">
    <citation type="submission" date="2023-05" db="EMBL/GenBank/DDBJ databases">
        <authorList>
            <person name="Stuckert A."/>
        </authorList>
    </citation>
    <scope>NUCLEOTIDE SEQUENCE</scope>
</reference>
<evidence type="ECO:0000313" key="1">
    <source>
        <dbReference type="EMBL" id="CAI9621181.1"/>
    </source>
</evidence>
<dbReference type="EMBL" id="CATNWA010021057">
    <property type="protein sequence ID" value="CAI9621181.1"/>
    <property type="molecule type" value="Genomic_DNA"/>
</dbReference>
<comment type="caution">
    <text evidence="1">The sequence shown here is derived from an EMBL/GenBank/DDBJ whole genome shotgun (WGS) entry which is preliminary data.</text>
</comment>
<organism evidence="1 2">
    <name type="scientific">Staurois parvus</name>
    <dbReference type="NCBI Taxonomy" id="386267"/>
    <lineage>
        <taxon>Eukaryota</taxon>
        <taxon>Metazoa</taxon>
        <taxon>Chordata</taxon>
        <taxon>Craniata</taxon>
        <taxon>Vertebrata</taxon>
        <taxon>Euteleostomi</taxon>
        <taxon>Amphibia</taxon>
        <taxon>Batrachia</taxon>
        <taxon>Anura</taxon>
        <taxon>Neobatrachia</taxon>
        <taxon>Ranoidea</taxon>
        <taxon>Ranidae</taxon>
        <taxon>Staurois</taxon>
    </lineage>
</organism>
<proteinExistence type="predicted"/>
<sequence>KAELHPKGEVLLSRLVPRSPLRIGTFGGRGRERLPEFDKYLFPLLLRSPRLSEVEGVLPPPSRSLFGHVTGPRRLQDHSGSAALLMHAQWVPGCEAASCHIRVPTLKMAVPNERRRVVKLTAEDTPRDR</sequence>
<evidence type="ECO:0000313" key="2">
    <source>
        <dbReference type="Proteomes" id="UP001162483"/>
    </source>
</evidence>